<evidence type="ECO:0008006" key="2">
    <source>
        <dbReference type="Google" id="ProtNLM"/>
    </source>
</evidence>
<organism evidence="1">
    <name type="scientific">Serratia marcescens</name>
    <dbReference type="NCBI Taxonomy" id="615"/>
    <lineage>
        <taxon>Bacteria</taxon>
        <taxon>Pseudomonadati</taxon>
        <taxon>Pseudomonadota</taxon>
        <taxon>Gammaproteobacteria</taxon>
        <taxon>Enterobacterales</taxon>
        <taxon>Yersiniaceae</taxon>
        <taxon>Serratia</taxon>
    </lineage>
</organism>
<name>V5YWB0_SERMA</name>
<accession>V5YWB0</accession>
<reference evidence="1" key="1">
    <citation type="submission" date="2013-12" db="EMBL/GenBank/DDBJ databases">
        <title>Genetic environments surrounding aac(6')-Ial.</title>
        <authorList>
            <person name="Tada T."/>
            <person name="Miyoshi-Akiyama T."/>
            <person name="Kirikae T."/>
        </authorList>
    </citation>
    <scope>NUCLEOTIDE SEQUENCE</scope>
    <source>
        <strain evidence="1">IOMTU 115</strain>
    </source>
</reference>
<proteinExistence type="predicted"/>
<dbReference type="InterPro" id="IPR038636">
    <property type="entry name" value="Wzi_sf"/>
</dbReference>
<dbReference type="Pfam" id="PF14052">
    <property type="entry name" value="Caps_assemb_Wzi"/>
    <property type="match status" value="1"/>
</dbReference>
<dbReference type="AlphaFoldDB" id="V5YWB0"/>
<dbReference type="Gene3D" id="2.40.160.130">
    <property type="entry name" value="Capsule assembly protein Wzi"/>
    <property type="match status" value="1"/>
</dbReference>
<dbReference type="EMBL" id="AB894481">
    <property type="protein sequence ID" value="BAO21181.1"/>
    <property type="molecule type" value="Genomic_DNA"/>
</dbReference>
<dbReference type="InterPro" id="IPR026950">
    <property type="entry name" value="Caps_assemb_Wzi"/>
</dbReference>
<sequence>MFLPYRFVANRNVNYHGSQRSLHKTNNLELTREFFMRAKLNGLVAAGLFTCALSGHAAGLVAPDNDLRNDLAWLSDRGVINVSLSTWPLSQEEISSVIAQAKPVTNTEKNVIDRVQRRVDALKANIRVSGYASTDKPGTPQGFGQNEYADDRLTIGAGANGEFWDVRLQGSVEGDQRVSDGSKFNMNGSYGAVKIWNQWLSFGEVSQWWGPGYDGSLIRSDAARPVAGFMLQRADQSPFETPWLSWIGRWQYQLSAGQLSQYAAVPDTKLIGGRLTMMPTDFLELGASRVMMWGGDGRPHSWSSFWDGVTGNDNTGDPKNDPGNQLGGFDFKLKLQPLIGMPVSFYGQITGEDEAGMLPSHNAYMLGLEGHPEWGPTTINWHIEGSDTRSNGNANNVMYNHYIYRGGYYQQGYPLGHAMGGDGQMLSGRVEMVLDDGQRWSTRLVYAKVNPNNQTINRAFPRSDTLKGIQLGWGYSFDSQVKFDTSLWYTDSDHSTADDVGAGISFEVPINL</sequence>
<protein>
    <recommendedName>
        <fullName evidence="2">Capsule assembly Wzi family protein</fullName>
    </recommendedName>
</protein>
<evidence type="ECO:0000313" key="1">
    <source>
        <dbReference type="EMBL" id="BAO21181.1"/>
    </source>
</evidence>